<reference evidence="7 8" key="1">
    <citation type="submission" date="2018-02" db="EMBL/GenBank/DDBJ databases">
        <title>The genomes of Aspergillus section Nigri reveals drivers in fungal speciation.</title>
        <authorList>
            <consortium name="DOE Joint Genome Institute"/>
            <person name="Vesth T.C."/>
            <person name="Nybo J."/>
            <person name="Theobald S."/>
            <person name="Brandl J."/>
            <person name="Frisvad J.C."/>
            <person name="Nielsen K.F."/>
            <person name="Lyhne E.K."/>
            <person name="Kogle M.E."/>
            <person name="Kuo A."/>
            <person name="Riley R."/>
            <person name="Clum A."/>
            <person name="Nolan M."/>
            <person name="Lipzen A."/>
            <person name="Salamov A."/>
            <person name="Henrissat B."/>
            <person name="Wiebenga A."/>
            <person name="De vries R.P."/>
            <person name="Grigoriev I.V."/>
            <person name="Mortensen U.H."/>
            <person name="Andersen M.R."/>
            <person name="Baker S.E."/>
        </authorList>
    </citation>
    <scope>NUCLEOTIDE SEQUENCE [LARGE SCALE GENOMIC DNA]</scope>
    <source>
        <strain evidence="7 8">CBS 707.79</strain>
    </source>
</reference>
<keyword evidence="4" id="KW-0560">Oxidoreductase</keyword>
<proteinExistence type="inferred from homology"/>
<evidence type="ECO:0000313" key="8">
    <source>
        <dbReference type="Proteomes" id="UP000247810"/>
    </source>
</evidence>
<evidence type="ECO:0000256" key="5">
    <source>
        <dbReference type="SAM" id="MobiDB-lite"/>
    </source>
</evidence>
<evidence type="ECO:0000256" key="1">
    <source>
        <dbReference type="ARBA" id="ARBA00007992"/>
    </source>
</evidence>
<dbReference type="Gene3D" id="3.50.50.60">
    <property type="entry name" value="FAD/NAD(P)-binding domain"/>
    <property type="match status" value="1"/>
</dbReference>
<gene>
    <name evidence="7" type="ORF">BO71DRAFT_417241</name>
</gene>
<keyword evidence="8" id="KW-1185">Reference proteome</keyword>
<evidence type="ECO:0000259" key="6">
    <source>
        <dbReference type="Pfam" id="PF01494"/>
    </source>
</evidence>
<dbReference type="InterPro" id="IPR050562">
    <property type="entry name" value="FAD_mOase_fung"/>
</dbReference>
<dbReference type="PANTHER" id="PTHR47356">
    <property type="entry name" value="FAD-DEPENDENT MONOOXYGENASE ASQG-RELATED"/>
    <property type="match status" value="1"/>
</dbReference>
<evidence type="ECO:0000256" key="3">
    <source>
        <dbReference type="ARBA" id="ARBA00022827"/>
    </source>
</evidence>
<dbReference type="InterPro" id="IPR036188">
    <property type="entry name" value="FAD/NAD-bd_sf"/>
</dbReference>
<dbReference type="Proteomes" id="UP000247810">
    <property type="component" value="Unassembled WGS sequence"/>
</dbReference>
<dbReference type="PANTHER" id="PTHR47356:SF2">
    <property type="entry name" value="FAD-BINDING DOMAIN-CONTAINING PROTEIN-RELATED"/>
    <property type="match status" value="1"/>
</dbReference>
<protein>
    <submittedName>
        <fullName evidence="7">FAD/NAD(P)-binding domain-containing protein</fullName>
    </submittedName>
</protein>
<organism evidence="7 8">
    <name type="scientific">Aspergillus ellipticus CBS 707.79</name>
    <dbReference type="NCBI Taxonomy" id="1448320"/>
    <lineage>
        <taxon>Eukaryota</taxon>
        <taxon>Fungi</taxon>
        <taxon>Dikarya</taxon>
        <taxon>Ascomycota</taxon>
        <taxon>Pezizomycotina</taxon>
        <taxon>Eurotiomycetes</taxon>
        <taxon>Eurotiomycetidae</taxon>
        <taxon>Eurotiales</taxon>
        <taxon>Aspergillaceae</taxon>
        <taxon>Aspergillus</taxon>
        <taxon>Aspergillus subgen. Circumdati</taxon>
    </lineage>
</organism>
<feature type="domain" description="FAD-binding" evidence="6">
    <location>
        <begin position="294"/>
        <end position="348"/>
    </location>
</feature>
<dbReference type="GO" id="GO:0004497">
    <property type="term" value="F:monooxygenase activity"/>
    <property type="evidence" value="ECO:0007669"/>
    <property type="project" value="InterPro"/>
</dbReference>
<dbReference type="AlphaFoldDB" id="A0A319E8U1"/>
<dbReference type="VEuPathDB" id="FungiDB:BO71DRAFT_417241"/>
<evidence type="ECO:0000256" key="4">
    <source>
        <dbReference type="ARBA" id="ARBA00023002"/>
    </source>
</evidence>
<dbReference type="SUPFAM" id="SSF51905">
    <property type="entry name" value="FAD/NAD(P)-binding domain"/>
    <property type="match status" value="1"/>
</dbReference>
<feature type="region of interest" description="Disordered" evidence="5">
    <location>
        <begin position="423"/>
        <end position="456"/>
    </location>
</feature>
<accession>A0A319E8U1</accession>
<feature type="compositionally biased region" description="Basic and acidic residues" evidence="5">
    <location>
        <begin position="431"/>
        <end position="447"/>
    </location>
</feature>
<evidence type="ECO:0000256" key="2">
    <source>
        <dbReference type="ARBA" id="ARBA00022630"/>
    </source>
</evidence>
<evidence type="ECO:0000313" key="7">
    <source>
        <dbReference type="EMBL" id="PYH97128.1"/>
    </source>
</evidence>
<dbReference type="PRINTS" id="PR00420">
    <property type="entry name" value="RNGMNOXGNASE"/>
</dbReference>
<sequence>MLTTNSQRPLHVVIVGASISGLTLAHCLSSTNIDFTILEERPSSFTDGAGLVLLPSGTRILDQLGLYQDVLDWGERMVSHSTWLEDGRLIRQVDTLDLDSVKRTGYPLIIIARPALLSILFTRLRDKNRVFFNKKVSRIATSPDGVIVYTTDGSCVFGDLVVGADGVHSTVRAQMWNYIQYADPTAGRHISEVPLTIAYTAVFGISRAHPGLHMGHVHRAYGHGWAMLVMVGPESEVFWFVSMPRPADKFIPRHSCSDKLFVSGIVEPFLEKHVSLDVKFGEVFNRTKSCVFVPLEESLQTRWSWGRFASIGDAVHKMTPNIAEGANCAIETAVSLANHLVSFVEGSDNSYSEQRLHPALKTWEESRWRRMKFFFTLSQITVRLEVTTNWVLKMVRMYLGAFHGVGISFITDITPSTAHVDYLPLPQRGETGQDSKGKGKGKEKERSWNPSMFSTPIAAPVSSGLHVVRTAGG</sequence>
<name>A0A319E8U1_9EURO</name>
<comment type="similarity">
    <text evidence="1">Belongs to the paxM FAD-dependent monooxygenase family.</text>
</comment>
<dbReference type="OrthoDB" id="10029326at2759"/>
<dbReference type="InterPro" id="IPR002938">
    <property type="entry name" value="FAD-bd"/>
</dbReference>
<dbReference type="STRING" id="1448320.A0A319E8U1"/>
<dbReference type="Pfam" id="PF01494">
    <property type="entry name" value="FAD_binding_3"/>
    <property type="match status" value="2"/>
</dbReference>
<feature type="domain" description="FAD-binding" evidence="6">
    <location>
        <begin position="11"/>
        <end position="175"/>
    </location>
</feature>
<keyword evidence="2" id="KW-0285">Flavoprotein</keyword>
<dbReference type="GO" id="GO:0071949">
    <property type="term" value="F:FAD binding"/>
    <property type="evidence" value="ECO:0007669"/>
    <property type="project" value="InterPro"/>
</dbReference>
<keyword evidence="3" id="KW-0274">FAD</keyword>
<dbReference type="EMBL" id="KZ825828">
    <property type="protein sequence ID" value="PYH97128.1"/>
    <property type="molecule type" value="Genomic_DNA"/>
</dbReference>